<dbReference type="SUPFAM" id="SSF51197">
    <property type="entry name" value="Clavaminate synthase-like"/>
    <property type="match status" value="1"/>
</dbReference>
<dbReference type="Proteomes" id="UP000290289">
    <property type="component" value="Chromosome 1"/>
</dbReference>
<protein>
    <recommendedName>
        <fullName evidence="4">Non-haem dioxygenase N-terminal domain-containing protein</fullName>
    </recommendedName>
</protein>
<reference evidence="5 6" key="1">
    <citation type="submission" date="2018-10" db="EMBL/GenBank/DDBJ databases">
        <title>A high-quality apple genome assembly.</title>
        <authorList>
            <person name="Hu J."/>
        </authorList>
    </citation>
    <scope>NUCLEOTIDE SEQUENCE [LARGE SCALE GENOMIC DNA]</scope>
    <source>
        <strain evidence="6">cv. HFTH1</strain>
        <tissue evidence="5">Young leaf</tissue>
    </source>
</reference>
<dbReference type="STRING" id="3750.A0A498KMS8"/>
<dbReference type="InterPro" id="IPR027443">
    <property type="entry name" value="IPNS-like_sf"/>
</dbReference>
<dbReference type="GO" id="GO:0046872">
    <property type="term" value="F:metal ion binding"/>
    <property type="evidence" value="ECO:0007669"/>
    <property type="project" value="UniProtKB-KW"/>
</dbReference>
<organism evidence="5 6">
    <name type="scientific">Malus domestica</name>
    <name type="common">Apple</name>
    <name type="synonym">Pyrus malus</name>
    <dbReference type="NCBI Taxonomy" id="3750"/>
    <lineage>
        <taxon>Eukaryota</taxon>
        <taxon>Viridiplantae</taxon>
        <taxon>Streptophyta</taxon>
        <taxon>Embryophyta</taxon>
        <taxon>Tracheophyta</taxon>
        <taxon>Spermatophyta</taxon>
        <taxon>Magnoliopsida</taxon>
        <taxon>eudicotyledons</taxon>
        <taxon>Gunneridae</taxon>
        <taxon>Pentapetalae</taxon>
        <taxon>rosids</taxon>
        <taxon>fabids</taxon>
        <taxon>Rosales</taxon>
        <taxon>Rosaceae</taxon>
        <taxon>Amygdaloideae</taxon>
        <taxon>Maleae</taxon>
        <taxon>Malus</taxon>
    </lineage>
</organism>
<feature type="compositionally biased region" description="Polar residues" evidence="3">
    <location>
        <begin position="108"/>
        <end position="118"/>
    </location>
</feature>
<dbReference type="PANTHER" id="PTHR47990">
    <property type="entry name" value="2-OXOGLUTARATE (2OG) AND FE(II)-DEPENDENT OXYGENASE SUPERFAMILY PROTEIN-RELATED"/>
    <property type="match status" value="1"/>
</dbReference>
<name>A0A498KMS8_MALDO</name>
<dbReference type="InterPro" id="IPR026992">
    <property type="entry name" value="DIOX_N"/>
</dbReference>
<feature type="domain" description="Non-haem dioxygenase N-terminal" evidence="4">
    <location>
        <begin position="19"/>
        <end position="79"/>
    </location>
</feature>
<dbReference type="EMBL" id="RDQH01000327">
    <property type="protein sequence ID" value="RXI08827.1"/>
    <property type="molecule type" value="Genomic_DNA"/>
</dbReference>
<evidence type="ECO:0000256" key="1">
    <source>
        <dbReference type="ARBA" id="ARBA00022723"/>
    </source>
</evidence>
<evidence type="ECO:0000256" key="3">
    <source>
        <dbReference type="SAM" id="MobiDB-lite"/>
    </source>
</evidence>
<dbReference type="Gene3D" id="2.60.120.330">
    <property type="entry name" value="B-lactam Antibiotic, Isopenicillin N Synthase, Chain"/>
    <property type="match status" value="1"/>
</dbReference>
<dbReference type="AlphaFoldDB" id="A0A498KMS8"/>
<sequence length="162" mass="18091">MVVSSPSPIRSKKIMAIGIPTIDLSNYNRSKLSEQIVEACEEYGFFKKFNHGIPKEVIEKMETQGSDFFAKPTMEKQRAGPACLFGYGCKGDTGELEYLLLQTNRQSIPGPSSSSVPLTATPKATEKNVSKAPEKLSLFFHRFPKVSFPLQKRKKRSENGWA</sequence>
<gene>
    <name evidence="5" type="ORF">DVH24_022971</name>
</gene>
<evidence type="ECO:0000313" key="5">
    <source>
        <dbReference type="EMBL" id="RXI08827.1"/>
    </source>
</evidence>
<keyword evidence="1" id="KW-0479">Metal-binding</keyword>
<keyword evidence="2" id="KW-0408">Iron</keyword>
<keyword evidence="6" id="KW-1185">Reference proteome</keyword>
<evidence type="ECO:0000256" key="2">
    <source>
        <dbReference type="ARBA" id="ARBA00023004"/>
    </source>
</evidence>
<dbReference type="Pfam" id="PF14226">
    <property type="entry name" value="DIOX_N"/>
    <property type="match status" value="1"/>
</dbReference>
<dbReference type="InterPro" id="IPR050231">
    <property type="entry name" value="Iron_ascorbate_oxido_reductase"/>
</dbReference>
<feature type="region of interest" description="Disordered" evidence="3">
    <location>
        <begin position="108"/>
        <end position="130"/>
    </location>
</feature>
<evidence type="ECO:0000259" key="4">
    <source>
        <dbReference type="Pfam" id="PF14226"/>
    </source>
</evidence>
<evidence type="ECO:0000313" key="6">
    <source>
        <dbReference type="Proteomes" id="UP000290289"/>
    </source>
</evidence>
<comment type="caution">
    <text evidence="5">The sequence shown here is derived from an EMBL/GenBank/DDBJ whole genome shotgun (WGS) entry which is preliminary data.</text>
</comment>
<accession>A0A498KMS8</accession>
<proteinExistence type="predicted"/>